<dbReference type="AlphaFoldDB" id="A0A7W5Z5K2"/>
<dbReference type="InterPro" id="IPR004923">
    <property type="entry name" value="FTR1/Fip1/EfeU"/>
</dbReference>
<comment type="subcellular location">
    <subcellularLocation>
        <location evidence="1">Membrane</location>
        <topology evidence="1">Multi-pass membrane protein</topology>
    </subcellularLocation>
</comment>
<keyword evidence="3 6" id="KW-0812">Transmembrane</keyword>
<organism evidence="7 8">
    <name type="scientific">Pseudochelatococcus contaminans</name>
    <dbReference type="NCBI Taxonomy" id="1538103"/>
    <lineage>
        <taxon>Bacteria</taxon>
        <taxon>Pseudomonadati</taxon>
        <taxon>Pseudomonadota</taxon>
        <taxon>Alphaproteobacteria</taxon>
        <taxon>Hyphomicrobiales</taxon>
        <taxon>Chelatococcaceae</taxon>
        <taxon>Pseudochelatococcus</taxon>
    </lineage>
</organism>
<evidence type="ECO:0000313" key="8">
    <source>
        <dbReference type="Proteomes" id="UP000537592"/>
    </source>
</evidence>
<evidence type="ECO:0000313" key="7">
    <source>
        <dbReference type="EMBL" id="MBB3810523.1"/>
    </source>
</evidence>
<feature type="transmembrane region" description="Helical" evidence="6">
    <location>
        <begin position="179"/>
        <end position="202"/>
    </location>
</feature>
<dbReference type="PANTHER" id="PTHR31632">
    <property type="entry name" value="IRON TRANSPORTER FTH1"/>
    <property type="match status" value="1"/>
</dbReference>
<reference evidence="7 8" key="1">
    <citation type="submission" date="2020-08" db="EMBL/GenBank/DDBJ databases">
        <title>Genomic Encyclopedia of Type Strains, Phase IV (KMG-IV): sequencing the most valuable type-strain genomes for metagenomic binning, comparative biology and taxonomic classification.</title>
        <authorList>
            <person name="Goeker M."/>
        </authorList>
    </citation>
    <scope>NUCLEOTIDE SEQUENCE [LARGE SCALE GENOMIC DNA]</scope>
    <source>
        <strain evidence="7 8">DSM 28760</strain>
    </source>
</reference>
<dbReference type="Proteomes" id="UP000537592">
    <property type="component" value="Unassembled WGS sequence"/>
</dbReference>
<comment type="caution">
    <text evidence="7">The sequence shown here is derived from an EMBL/GenBank/DDBJ whole genome shotgun (WGS) entry which is preliminary data.</text>
</comment>
<dbReference type="Pfam" id="PF03239">
    <property type="entry name" value="FTR1"/>
    <property type="match status" value="1"/>
</dbReference>
<feature type="transmembrane region" description="Helical" evidence="6">
    <location>
        <begin position="113"/>
        <end position="139"/>
    </location>
</feature>
<keyword evidence="4 6" id="KW-1133">Transmembrane helix</keyword>
<protein>
    <submittedName>
        <fullName evidence="7">High-affinity iron transporter</fullName>
    </submittedName>
</protein>
<accession>A0A7W5Z5K2</accession>
<gene>
    <name evidence="7" type="ORF">FHS81_002624</name>
</gene>
<name>A0A7W5Z5K2_9HYPH</name>
<keyword evidence="5 6" id="KW-0472">Membrane</keyword>
<dbReference type="EMBL" id="JACICC010000006">
    <property type="protein sequence ID" value="MBB3810523.1"/>
    <property type="molecule type" value="Genomic_DNA"/>
</dbReference>
<evidence type="ECO:0000256" key="5">
    <source>
        <dbReference type="ARBA" id="ARBA00023136"/>
    </source>
</evidence>
<feature type="transmembrane region" description="Helical" evidence="6">
    <location>
        <begin position="6"/>
        <end position="26"/>
    </location>
</feature>
<evidence type="ECO:0000256" key="6">
    <source>
        <dbReference type="SAM" id="Phobius"/>
    </source>
</evidence>
<feature type="transmembrane region" description="Helical" evidence="6">
    <location>
        <begin position="247"/>
        <end position="264"/>
    </location>
</feature>
<dbReference type="PANTHER" id="PTHR31632:SF2">
    <property type="entry name" value="PLASMA MEMBRANE IRON PERMEASE"/>
    <property type="match status" value="1"/>
</dbReference>
<evidence type="ECO:0000256" key="1">
    <source>
        <dbReference type="ARBA" id="ARBA00004141"/>
    </source>
</evidence>
<evidence type="ECO:0000256" key="4">
    <source>
        <dbReference type="ARBA" id="ARBA00022989"/>
    </source>
</evidence>
<comment type="similarity">
    <text evidence="2">Belongs to the oxidase-dependent Fe transporter (OFeT) (TC 9.A.10.1) family.</text>
</comment>
<feature type="transmembrane region" description="Helical" evidence="6">
    <location>
        <begin position="68"/>
        <end position="88"/>
    </location>
</feature>
<dbReference type="RefSeq" id="WP_183753550.1">
    <property type="nucleotide sequence ID" value="NZ_JACICC010000006.1"/>
</dbReference>
<evidence type="ECO:0000256" key="3">
    <source>
        <dbReference type="ARBA" id="ARBA00022692"/>
    </source>
</evidence>
<proteinExistence type="inferred from homology"/>
<feature type="transmembrane region" description="Helical" evidence="6">
    <location>
        <begin position="145"/>
        <end position="172"/>
    </location>
</feature>
<keyword evidence="8" id="KW-1185">Reference proteome</keyword>
<dbReference type="GO" id="GO:0015093">
    <property type="term" value="F:ferrous iron transmembrane transporter activity"/>
    <property type="evidence" value="ECO:0007669"/>
    <property type="project" value="TreeGrafter"/>
</dbReference>
<dbReference type="GO" id="GO:0033573">
    <property type="term" value="C:high-affinity iron permease complex"/>
    <property type="evidence" value="ECO:0007669"/>
    <property type="project" value="InterPro"/>
</dbReference>
<feature type="transmembrane region" description="Helical" evidence="6">
    <location>
        <begin position="33"/>
        <end position="53"/>
    </location>
</feature>
<evidence type="ECO:0000256" key="2">
    <source>
        <dbReference type="ARBA" id="ARBA00008333"/>
    </source>
</evidence>
<sequence>MLAALIIVFREVLEAGLIVGVVLAASRGIRHRGLYVAGGVLAGVLGAAIIAVFADQISNLFDGTGQEILNAIVLAVAVVMLVWTGLWMSTHGRQLTEEIKTVGKDVVEGRKPLTALAIVVAAAVLREGFEVVLFLYGVVAAGGTTAASIAIGGFLGILAGAAVSALLYLGIVAIPLKHVFSAISVLITLLAAGLAAQSIGLLQSAGYFEVWADPLWDTSNILTEDSIVGRVLHSLVGYTAQPSGLQLVAYIGVIVITVVLTRAIRRPVSHKS</sequence>